<dbReference type="GO" id="GO:0044205">
    <property type="term" value="P:'de novo' UMP biosynthetic process"/>
    <property type="evidence" value="ECO:0007669"/>
    <property type="project" value="UniProtKB-UniRule"/>
</dbReference>
<dbReference type="InterPro" id="IPR032466">
    <property type="entry name" value="Metal_Hydrolase"/>
</dbReference>
<evidence type="ECO:0000256" key="1">
    <source>
        <dbReference type="ARBA" id="ARBA00002368"/>
    </source>
</evidence>
<dbReference type="UniPathway" id="UPA00070">
    <property type="reaction ID" value="UER00117"/>
</dbReference>
<feature type="domain" description="Dihydroorotase catalytic" evidence="9">
    <location>
        <begin position="51"/>
        <end position="239"/>
    </location>
</feature>
<keyword evidence="3 7" id="KW-0479">Metal-binding</keyword>
<keyword evidence="6 7" id="KW-0665">Pyrimidine biosynthesis</keyword>
<comment type="cofactor">
    <cofactor evidence="7">
        <name>Zn(2+)</name>
        <dbReference type="ChEBI" id="CHEBI:29105"/>
    </cofactor>
    <text evidence="7">Binds 2 Zn(2+) ions per subunit.</text>
</comment>
<dbReference type="PANTHER" id="PTHR43668:SF2">
    <property type="entry name" value="ALLANTOINASE"/>
    <property type="match status" value="1"/>
</dbReference>
<dbReference type="InterPro" id="IPR050138">
    <property type="entry name" value="DHOase/Allantoinase_Hydrolase"/>
</dbReference>
<dbReference type="Pfam" id="PF07969">
    <property type="entry name" value="Amidohydro_3"/>
    <property type="match status" value="1"/>
</dbReference>
<feature type="binding site" evidence="7">
    <location>
        <position position="62"/>
    </location>
    <ligand>
        <name>Zn(2+)</name>
        <dbReference type="ChEBI" id="CHEBI:29105"/>
        <label>1</label>
    </ligand>
</feature>
<dbReference type="InterPro" id="IPR011059">
    <property type="entry name" value="Metal-dep_hydrolase_composite"/>
</dbReference>
<dbReference type="Gene3D" id="2.30.40.10">
    <property type="entry name" value="Urease, subunit C, domain 1"/>
    <property type="match status" value="1"/>
</dbReference>
<dbReference type="Gene3D" id="3.20.20.140">
    <property type="entry name" value="Metal-dependent hydrolases"/>
    <property type="match status" value="1"/>
</dbReference>
<evidence type="ECO:0000259" key="8">
    <source>
        <dbReference type="Pfam" id="PF07969"/>
    </source>
</evidence>
<evidence type="ECO:0000256" key="7">
    <source>
        <dbReference type="HAMAP-Rule" id="MF_00220"/>
    </source>
</evidence>
<keyword evidence="4 7" id="KW-0378">Hydrolase</keyword>
<evidence type="ECO:0000256" key="2">
    <source>
        <dbReference type="ARBA" id="ARBA00010286"/>
    </source>
</evidence>
<sequence length="424" mass="45735">MKILIKNGRLIDPVNDMDMVTDLLVEDGKVAMIDQNISISSSDIEVIDATGQLVIPGLIDMHVHLREPGYEYKETIKSGTMAAAAGGFTTVCCMPNTKPVNDSQSVTEFILHKAATEGVVNVLPIGAITKAAKGEEITEMAELRDAGCIAFSDDGRPVMNSSVMRRALEYAKMFGLPLISHCEDLALSEDGVVNEGRVSTELGLKGIPNASEDIITARDIALSELTGGRVHIAHVSTKGSVDLIRIAKQKGLNVTAETCPHYLVLTDEAVTGYNTNAKMKPPLRSQEDVEAVRSGLKDGTIDVIATDHAPHAQEEKEMEFDYAPFGITGLETALSIIMRLVEEGLLTLNEMVIRMSSKPAMILGIDRGNLKVGAVADITIINPHSTWVVESLNLKSKGKNTPFEGWKLKGQVSTTIVGGRVVYR</sequence>
<dbReference type="SUPFAM" id="SSF51556">
    <property type="entry name" value="Metallo-dependent hydrolases"/>
    <property type="match status" value="1"/>
</dbReference>
<dbReference type="PROSITE" id="PS00483">
    <property type="entry name" value="DIHYDROOROTASE_2"/>
    <property type="match status" value="1"/>
</dbReference>
<comment type="function">
    <text evidence="1 7">Catalyzes the reversible cyclization of carbamoyl aspartate to dihydroorotate.</text>
</comment>
<dbReference type="InterPro" id="IPR013108">
    <property type="entry name" value="Amidohydro_3"/>
</dbReference>
<keyword evidence="5 7" id="KW-0862">Zinc</keyword>
<comment type="caution">
    <text evidence="7">Lacks conserved residue(s) required for the propagation of feature annotation.</text>
</comment>
<comment type="caution">
    <text evidence="10">The sequence shown here is derived from an EMBL/GenBank/DDBJ whole genome shotgun (WGS) entry which is preliminary data.</text>
</comment>
<dbReference type="GO" id="GO:0004038">
    <property type="term" value="F:allantoinase activity"/>
    <property type="evidence" value="ECO:0007669"/>
    <property type="project" value="TreeGrafter"/>
</dbReference>
<dbReference type="PATRIC" id="fig|1618997.3.peg.1295"/>
<feature type="binding site" evidence="7">
    <location>
        <position position="181"/>
    </location>
    <ligand>
        <name>Zn(2+)</name>
        <dbReference type="ChEBI" id="CHEBI:29105"/>
        <label>2</label>
    </ligand>
</feature>
<dbReference type="PANTHER" id="PTHR43668">
    <property type="entry name" value="ALLANTOINASE"/>
    <property type="match status" value="1"/>
</dbReference>
<evidence type="ECO:0000256" key="3">
    <source>
        <dbReference type="ARBA" id="ARBA00022723"/>
    </source>
</evidence>
<evidence type="ECO:0000313" key="10">
    <source>
        <dbReference type="EMBL" id="KKR95809.1"/>
    </source>
</evidence>
<name>A0A0G0V4C6_9BACT</name>
<dbReference type="SUPFAM" id="SSF51338">
    <property type="entry name" value="Composite domain of metallo-dependent hydrolases"/>
    <property type="match status" value="1"/>
</dbReference>
<comment type="pathway">
    <text evidence="7">Pyrimidine metabolism; UMP biosynthesis via de novo pathway; (S)-dihydroorotate from bicarbonate: step 3/3.</text>
</comment>
<dbReference type="InterPro" id="IPR002195">
    <property type="entry name" value="Dihydroorotase_CS"/>
</dbReference>
<reference evidence="10 11" key="1">
    <citation type="journal article" date="2015" name="Nature">
        <title>rRNA introns, odd ribosomes, and small enigmatic genomes across a large radiation of phyla.</title>
        <authorList>
            <person name="Brown C.T."/>
            <person name="Hug L.A."/>
            <person name="Thomas B.C."/>
            <person name="Sharon I."/>
            <person name="Castelle C.J."/>
            <person name="Singh A."/>
            <person name="Wilkins M.J."/>
            <person name="Williams K.H."/>
            <person name="Banfield J.F."/>
        </authorList>
    </citation>
    <scope>NUCLEOTIDE SEQUENCE [LARGE SCALE GENOMIC DNA]</scope>
</reference>
<feature type="binding site" evidence="7">
    <location>
        <begin position="64"/>
        <end position="66"/>
    </location>
    <ligand>
        <name>substrate</name>
    </ligand>
</feature>
<feature type="binding site" evidence="7">
    <location>
        <position position="154"/>
    </location>
    <ligand>
        <name>Zn(2+)</name>
        <dbReference type="ChEBI" id="CHEBI:29105"/>
        <label>1</label>
    </ligand>
</feature>
<evidence type="ECO:0000313" key="11">
    <source>
        <dbReference type="Proteomes" id="UP000034746"/>
    </source>
</evidence>
<dbReference type="HAMAP" id="MF_00220_B">
    <property type="entry name" value="PyrC_classI_B"/>
    <property type="match status" value="1"/>
</dbReference>
<feature type="binding site" evidence="7">
    <location>
        <position position="96"/>
    </location>
    <ligand>
        <name>substrate</name>
    </ligand>
</feature>
<feature type="binding site" evidence="7">
    <location>
        <position position="307"/>
    </location>
    <ligand>
        <name>Zn(2+)</name>
        <dbReference type="ChEBI" id="CHEBI:29105"/>
        <label>1</label>
    </ligand>
</feature>
<feature type="binding site" evidence="7">
    <location>
        <position position="64"/>
    </location>
    <ligand>
        <name>Zn(2+)</name>
        <dbReference type="ChEBI" id="CHEBI:29105"/>
        <label>1</label>
    </ligand>
</feature>
<comment type="catalytic activity">
    <reaction evidence="7">
        <text>(S)-dihydroorotate + H2O = N-carbamoyl-L-aspartate + H(+)</text>
        <dbReference type="Rhea" id="RHEA:24296"/>
        <dbReference type="ChEBI" id="CHEBI:15377"/>
        <dbReference type="ChEBI" id="CHEBI:15378"/>
        <dbReference type="ChEBI" id="CHEBI:30864"/>
        <dbReference type="ChEBI" id="CHEBI:32814"/>
        <dbReference type="EC" id="3.5.2.3"/>
    </reaction>
</comment>
<dbReference type="PROSITE" id="PS00482">
    <property type="entry name" value="DIHYDROOROTASE_1"/>
    <property type="match status" value="1"/>
</dbReference>
<dbReference type="GO" id="GO:0008270">
    <property type="term" value="F:zinc ion binding"/>
    <property type="evidence" value="ECO:0007669"/>
    <property type="project" value="UniProtKB-UniRule"/>
</dbReference>
<feature type="binding site" evidence="7">
    <location>
        <position position="311"/>
    </location>
    <ligand>
        <name>substrate</name>
    </ligand>
</feature>
<proteinExistence type="inferred from homology"/>
<dbReference type="AlphaFoldDB" id="A0A0G0V4C6"/>
<protein>
    <recommendedName>
        <fullName evidence="7">Dihydroorotase</fullName>
        <shortName evidence="7">DHOase</shortName>
        <ecNumber evidence="7">3.5.2.3</ecNumber>
    </recommendedName>
</protein>
<evidence type="ECO:0000259" key="9">
    <source>
        <dbReference type="Pfam" id="PF12890"/>
    </source>
</evidence>
<comment type="similarity">
    <text evidence="2 7">Belongs to the metallo-dependent hydrolases superfamily. DHOase family. Class I DHOase subfamily.</text>
</comment>
<evidence type="ECO:0000256" key="4">
    <source>
        <dbReference type="ARBA" id="ARBA00022801"/>
    </source>
</evidence>
<feature type="active site" evidence="7">
    <location>
        <position position="307"/>
    </location>
</feature>
<dbReference type="GO" id="GO:0006145">
    <property type="term" value="P:purine nucleobase catabolic process"/>
    <property type="evidence" value="ECO:0007669"/>
    <property type="project" value="TreeGrafter"/>
</dbReference>
<dbReference type="EMBL" id="LCAU01000042">
    <property type="protein sequence ID" value="KKR95809.1"/>
    <property type="molecule type" value="Genomic_DNA"/>
</dbReference>
<dbReference type="GO" id="GO:0004151">
    <property type="term" value="F:dihydroorotase activity"/>
    <property type="evidence" value="ECO:0007669"/>
    <property type="project" value="UniProtKB-UniRule"/>
</dbReference>
<gene>
    <name evidence="7" type="primary">pyrC</name>
    <name evidence="10" type="ORF">UU48_C0042G0004</name>
</gene>
<dbReference type="InterPro" id="IPR024403">
    <property type="entry name" value="DHOase_cat"/>
</dbReference>
<feature type="binding site" evidence="7">
    <location>
        <position position="154"/>
    </location>
    <ligand>
        <name>Zn(2+)</name>
        <dbReference type="ChEBI" id="CHEBI:29105"/>
        <label>2</label>
    </ligand>
</feature>
<dbReference type="NCBIfam" id="TIGR00857">
    <property type="entry name" value="pyrC_multi"/>
    <property type="match status" value="1"/>
</dbReference>
<dbReference type="Pfam" id="PF12890">
    <property type="entry name" value="DHOase"/>
    <property type="match status" value="1"/>
</dbReference>
<organism evidence="10 11">
    <name type="scientific">Candidatus Uhrbacteria bacterium GW2011_GWF2_41_16</name>
    <dbReference type="NCBI Taxonomy" id="1618997"/>
    <lineage>
        <taxon>Bacteria</taxon>
        <taxon>Candidatus Uhriibacteriota</taxon>
    </lineage>
</organism>
<dbReference type="InterPro" id="IPR004722">
    <property type="entry name" value="DHOase"/>
</dbReference>
<accession>A0A0G0V4C6</accession>
<dbReference type="CDD" id="cd01317">
    <property type="entry name" value="DHOase_IIa"/>
    <property type="match status" value="1"/>
</dbReference>
<feature type="binding site" evidence="7">
    <location>
        <begin position="325"/>
        <end position="326"/>
    </location>
    <ligand>
        <name>substrate</name>
    </ligand>
</feature>
<dbReference type="GO" id="GO:0005737">
    <property type="term" value="C:cytoplasm"/>
    <property type="evidence" value="ECO:0007669"/>
    <property type="project" value="TreeGrafter"/>
</dbReference>
<evidence type="ECO:0000256" key="5">
    <source>
        <dbReference type="ARBA" id="ARBA00022833"/>
    </source>
</evidence>
<dbReference type="EC" id="3.5.2.3" evidence="7"/>
<dbReference type="Proteomes" id="UP000034746">
    <property type="component" value="Unassembled WGS sequence"/>
</dbReference>
<feature type="domain" description="Amidohydrolase 3" evidence="8">
    <location>
        <begin position="295"/>
        <end position="423"/>
    </location>
</feature>
<evidence type="ECO:0000256" key="6">
    <source>
        <dbReference type="ARBA" id="ARBA00022975"/>
    </source>
</evidence>
<feature type="binding site" evidence="7">
    <location>
        <position position="234"/>
    </location>
    <ligand>
        <name>Zn(2+)</name>
        <dbReference type="ChEBI" id="CHEBI:29105"/>
        <label>2</label>
    </ligand>
</feature>